<accession>A0AAV1U319</accession>
<evidence type="ECO:0000313" key="1">
    <source>
        <dbReference type="EMBL" id="CAK7928283.1"/>
    </source>
</evidence>
<reference evidence="1" key="1">
    <citation type="submission" date="2024-01" db="EMBL/GenBank/DDBJ databases">
        <authorList>
            <person name="Webb A."/>
        </authorList>
    </citation>
    <scope>NUCLEOTIDE SEQUENCE</scope>
    <source>
        <strain evidence="1">Pm1</strain>
    </source>
</reference>
<protein>
    <submittedName>
        <fullName evidence="1">Uncharacterized protein</fullName>
    </submittedName>
</protein>
<name>A0AAV1U319_9STRA</name>
<sequence>MKTPCLHRYELGVSYSPDTDDGSVSTQLNPSACQGDGRYFACSIFGSSDESDEPSPKEGLEVARLGANSGVVFNGHHFTASASTRRHVAGRAGPQCVASAPEKKAWMPLNPSWITCRDDE</sequence>
<gene>
    <name evidence="1" type="ORF">PM001_LOCUS13433</name>
</gene>
<evidence type="ECO:0000313" key="2">
    <source>
        <dbReference type="Proteomes" id="UP001162060"/>
    </source>
</evidence>
<proteinExistence type="predicted"/>
<organism evidence="1 2">
    <name type="scientific">Peronospora matthiolae</name>
    <dbReference type="NCBI Taxonomy" id="2874970"/>
    <lineage>
        <taxon>Eukaryota</taxon>
        <taxon>Sar</taxon>
        <taxon>Stramenopiles</taxon>
        <taxon>Oomycota</taxon>
        <taxon>Peronosporomycetes</taxon>
        <taxon>Peronosporales</taxon>
        <taxon>Peronosporaceae</taxon>
        <taxon>Peronospora</taxon>
    </lineage>
</organism>
<dbReference type="Proteomes" id="UP001162060">
    <property type="component" value="Unassembled WGS sequence"/>
</dbReference>
<comment type="caution">
    <text evidence="1">The sequence shown here is derived from an EMBL/GenBank/DDBJ whole genome shotgun (WGS) entry which is preliminary data.</text>
</comment>
<dbReference type="EMBL" id="CAKLBY020000123">
    <property type="protein sequence ID" value="CAK7928283.1"/>
    <property type="molecule type" value="Genomic_DNA"/>
</dbReference>
<dbReference type="AlphaFoldDB" id="A0AAV1U319"/>